<accession>A0A1H3HI30</accession>
<evidence type="ECO:0000313" key="3">
    <source>
        <dbReference type="Proteomes" id="UP000242415"/>
    </source>
</evidence>
<evidence type="ECO:0000313" key="2">
    <source>
        <dbReference type="EMBL" id="SDY15203.1"/>
    </source>
</evidence>
<evidence type="ECO:0000259" key="1">
    <source>
        <dbReference type="Pfam" id="PF04149"/>
    </source>
</evidence>
<reference evidence="3" key="1">
    <citation type="submission" date="2016-10" db="EMBL/GenBank/DDBJ databases">
        <authorList>
            <person name="Varghese N."/>
            <person name="Submissions S."/>
        </authorList>
    </citation>
    <scope>NUCLEOTIDE SEQUENCE [LARGE SCALE GENOMIC DNA]</scope>
    <source>
        <strain evidence="3">DSM 45245</strain>
    </source>
</reference>
<dbReference type="InterPro" id="IPR007278">
    <property type="entry name" value="DUF397"/>
</dbReference>
<dbReference type="Pfam" id="PF04149">
    <property type="entry name" value="DUF397"/>
    <property type="match status" value="1"/>
</dbReference>
<proteinExistence type="predicted"/>
<dbReference type="RefSeq" id="WP_091551543.1">
    <property type="nucleotide sequence ID" value="NZ_FNPH01000001.1"/>
</dbReference>
<keyword evidence="3" id="KW-1185">Reference proteome</keyword>
<dbReference type="AlphaFoldDB" id="A0A1H3HI30"/>
<gene>
    <name evidence="2" type="ORF">SAMN05444365_101849</name>
</gene>
<sequence>MTWIKSSRSSGNGQCVEVADLAAEGIGVRDSKDTSKAALVFDGKSWAAFITSVKAGRLTEHLPPGL</sequence>
<dbReference type="Proteomes" id="UP000242415">
    <property type="component" value="Unassembled WGS sequence"/>
</dbReference>
<name>A0A1H3HI30_9ACTN</name>
<organism evidence="2 3">
    <name type="scientific">Micromonospora pattaloongensis</name>
    <dbReference type="NCBI Taxonomy" id="405436"/>
    <lineage>
        <taxon>Bacteria</taxon>
        <taxon>Bacillati</taxon>
        <taxon>Actinomycetota</taxon>
        <taxon>Actinomycetes</taxon>
        <taxon>Micromonosporales</taxon>
        <taxon>Micromonosporaceae</taxon>
        <taxon>Micromonospora</taxon>
    </lineage>
</organism>
<dbReference type="OrthoDB" id="3394800at2"/>
<dbReference type="EMBL" id="FNPH01000001">
    <property type="protein sequence ID" value="SDY15203.1"/>
    <property type="molecule type" value="Genomic_DNA"/>
</dbReference>
<feature type="domain" description="DUF397" evidence="1">
    <location>
        <begin position="2"/>
        <end position="54"/>
    </location>
</feature>
<dbReference type="STRING" id="405436.SAMN05444365_101849"/>
<protein>
    <recommendedName>
        <fullName evidence="1">DUF397 domain-containing protein</fullName>
    </recommendedName>
</protein>